<keyword evidence="2" id="KW-0808">Transferase</keyword>
<dbReference type="AlphaFoldDB" id="A0A7Z2T2X5"/>
<accession>A0A7Z2T2X5</accession>
<dbReference type="Gene3D" id="3.40.1190.20">
    <property type="match status" value="1"/>
</dbReference>
<evidence type="ECO:0000313" key="6">
    <source>
        <dbReference type="Proteomes" id="UP000464262"/>
    </source>
</evidence>
<dbReference type="GO" id="GO:0006974">
    <property type="term" value="P:DNA damage response"/>
    <property type="evidence" value="ECO:0007669"/>
    <property type="project" value="TreeGrafter"/>
</dbReference>
<name>A0A7Z2T2X5_9VIBR</name>
<dbReference type="Pfam" id="PF00294">
    <property type="entry name" value="PfkB"/>
    <property type="match status" value="1"/>
</dbReference>
<evidence type="ECO:0000313" key="5">
    <source>
        <dbReference type="EMBL" id="QIA63247.1"/>
    </source>
</evidence>
<dbReference type="PANTHER" id="PTHR43085">
    <property type="entry name" value="HEXOKINASE FAMILY MEMBER"/>
    <property type="match status" value="1"/>
</dbReference>
<dbReference type="GO" id="GO:0042840">
    <property type="term" value="P:D-glucuronate catabolic process"/>
    <property type="evidence" value="ECO:0007669"/>
    <property type="project" value="TreeGrafter"/>
</dbReference>
<dbReference type="InterPro" id="IPR002139">
    <property type="entry name" value="Ribo/fructo_kinase"/>
</dbReference>
<reference evidence="5 6" key="1">
    <citation type="submission" date="2020-01" db="EMBL/GenBank/DDBJ databases">
        <title>Whole genome and functional gene identification of agarase of Vibrio HN897.</title>
        <authorList>
            <person name="Liu Y."/>
            <person name="Zhao Z."/>
        </authorList>
    </citation>
    <scope>NUCLEOTIDE SEQUENCE [LARGE SCALE GENOMIC DNA]</scope>
    <source>
        <strain evidence="5 6">HN897</strain>
    </source>
</reference>
<dbReference type="KEGG" id="vas:GT360_06835"/>
<gene>
    <name evidence="5" type="ORF">GT360_06835</name>
</gene>
<dbReference type="InterPro" id="IPR011611">
    <property type="entry name" value="PfkB_dom"/>
</dbReference>
<feature type="domain" description="Carbohydrate kinase PfkB" evidence="4">
    <location>
        <begin position="19"/>
        <end position="309"/>
    </location>
</feature>
<evidence type="ECO:0000259" key="4">
    <source>
        <dbReference type="Pfam" id="PF00294"/>
    </source>
</evidence>
<dbReference type="PANTHER" id="PTHR43085:SF15">
    <property type="entry name" value="2-DEHYDRO-3-DEOXYGLUCONOKINASE"/>
    <property type="match status" value="1"/>
</dbReference>
<dbReference type="Proteomes" id="UP000464262">
    <property type="component" value="Chromosome 1"/>
</dbReference>
<proteinExistence type="inferred from homology"/>
<dbReference type="PRINTS" id="PR00990">
    <property type="entry name" value="RIBOKINASE"/>
</dbReference>
<organism evidence="5 6">
    <name type="scientific">Vibrio astriarenae</name>
    <dbReference type="NCBI Taxonomy" id="1481923"/>
    <lineage>
        <taxon>Bacteria</taxon>
        <taxon>Pseudomonadati</taxon>
        <taxon>Pseudomonadota</taxon>
        <taxon>Gammaproteobacteria</taxon>
        <taxon>Vibrionales</taxon>
        <taxon>Vibrionaceae</taxon>
        <taxon>Vibrio</taxon>
    </lineage>
</organism>
<keyword evidence="3 5" id="KW-0418">Kinase</keyword>
<dbReference type="GO" id="GO:0005829">
    <property type="term" value="C:cytosol"/>
    <property type="evidence" value="ECO:0007669"/>
    <property type="project" value="TreeGrafter"/>
</dbReference>
<comment type="similarity">
    <text evidence="1">Belongs to the carbohydrate kinase PfkB family.</text>
</comment>
<dbReference type="InterPro" id="IPR050306">
    <property type="entry name" value="PfkB_Carbo_kinase"/>
</dbReference>
<dbReference type="SUPFAM" id="SSF53613">
    <property type="entry name" value="Ribokinase-like"/>
    <property type="match status" value="1"/>
</dbReference>
<dbReference type="GO" id="GO:0008673">
    <property type="term" value="F:2-dehydro-3-deoxygluconokinase activity"/>
    <property type="evidence" value="ECO:0007669"/>
    <property type="project" value="TreeGrafter"/>
</dbReference>
<evidence type="ECO:0000256" key="2">
    <source>
        <dbReference type="ARBA" id="ARBA00022679"/>
    </source>
</evidence>
<protein>
    <submittedName>
        <fullName evidence="5">Sugar kinase</fullName>
    </submittedName>
</protein>
<dbReference type="EMBL" id="CP047475">
    <property type="protein sequence ID" value="QIA63247.1"/>
    <property type="molecule type" value="Genomic_DNA"/>
</dbReference>
<dbReference type="InterPro" id="IPR029056">
    <property type="entry name" value="Ribokinase-like"/>
</dbReference>
<evidence type="ECO:0000256" key="3">
    <source>
        <dbReference type="ARBA" id="ARBA00022777"/>
    </source>
</evidence>
<dbReference type="RefSeq" id="WP_164648150.1">
    <property type="nucleotide sequence ID" value="NZ_CP047475.1"/>
</dbReference>
<dbReference type="CDD" id="cd01166">
    <property type="entry name" value="KdgK"/>
    <property type="match status" value="1"/>
</dbReference>
<sequence length="321" mass="34290">MSVELEQSQEAGFSEILSFGEPMFEFSQVGQAGSGEADFLSGFGGDASNFAIAAARQGASVGMLTQLGDDEFGKRFLDLWQQQGVSSRAVKTLGNKATGVYFITHDEEGHHFSFLRKNSAASLITPQDLPTQAIANAKLLHVTAITQAISDSSCDSVFAAIETAKENGTQVSYDTNLRLKLWSLQRARAIINETASLVDVCFPSVDEARLVTGLEHADDIIDFYLKAGAKVVVLKQGGDGATVADEHSRHFIRPHKVTPVDATAAGDSFAGSFCTHYVKGESLKQCLAYANATASITITGYGAVAPLPTFEQVLARINESK</sequence>
<keyword evidence="6" id="KW-1185">Reference proteome</keyword>
<dbReference type="GO" id="GO:0019698">
    <property type="term" value="P:D-galacturonate catabolic process"/>
    <property type="evidence" value="ECO:0007669"/>
    <property type="project" value="TreeGrafter"/>
</dbReference>
<evidence type="ECO:0000256" key="1">
    <source>
        <dbReference type="ARBA" id="ARBA00010688"/>
    </source>
</evidence>